<accession>A0ABS3C7J7</accession>
<dbReference type="Proteomes" id="UP000664317">
    <property type="component" value="Unassembled WGS sequence"/>
</dbReference>
<keyword evidence="2" id="KW-1185">Reference proteome</keyword>
<organism evidence="1 2">
    <name type="scientific">Algoriphagus oliviformis</name>
    <dbReference type="NCBI Taxonomy" id="2811231"/>
    <lineage>
        <taxon>Bacteria</taxon>
        <taxon>Pseudomonadati</taxon>
        <taxon>Bacteroidota</taxon>
        <taxon>Cytophagia</taxon>
        <taxon>Cytophagales</taxon>
        <taxon>Cyclobacteriaceae</taxon>
        <taxon>Algoriphagus</taxon>
    </lineage>
</organism>
<sequence length="78" mass="9063">MGTVELKKKLVAEINLSSNKELLEEMYRLLNQDNEAGVFKLSQSQKKAVTEAREQVRNGQFFTDEQVNDEMEEWLKGK</sequence>
<dbReference type="RefSeq" id="WP_206579570.1">
    <property type="nucleotide sequence ID" value="NZ_JAFKCT010000008.1"/>
</dbReference>
<name>A0ABS3C7J7_9BACT</name>
<evidence type="ECO:0000313" key="2">
    <source>
        <dbReference type="Proteomes" id="UP000664317"/>
    </source>
</evidence>
<reference evidence="1 2" key="1">
    <citation type="submission" date="2021-03" db="EMBL/GenBank/DDBJ databases">
        <title>novel species isolated from a fishpond in China.</title>
        <authorList>
            <person name="Lu H."/>
            <person name="Cai Z."/>
        </authorList>
    </citation>
    <scope>NUCLEOTIDE SEQUENCE [LARGE SCALE GENOMIC DNA]</scope>
    <source>
        <strain evidence="1 2">H41</strain>
    </source>
</reference>
<proteinExistence type="predicted"/>
<dbReference type="EMBL" id="JAFKCT010000008">
    <property type="protein sequence ID" value="MBN7812805.1"/>
    <property type="molecule type" value="Genomic_DNA"/>
</dbReference>
<protein>
    <submittedName>
        <fullName evidence="1">Uncharacterized protein</fullName>
    </submittedName>
</protein>
<gene>
    <name evidence="1" type="ORF">J0A68_17755</name>
</gene>
<evidence type="ECO:0000313" key="1">
    <source>
        <dbReference type="EMBL" id="MBN7812805.1"/>
    </source>
</evidence>
<comment type="caution">
    <text evidence="1">The sequence shown here is derived from an EMBL/GenBank/DDBJ whole genome shotgun (WGS) entry which is preliminary data.</text>
</comment>